<feature type="compositionally biased region" description="Acidic residues" evidence="1">
    <location>
        <begin position="37"/>
        <end position="88"/>
    </location>
</feature>
<feature type="region of interest" description="Disordered" evidence="1">
    <location>
        <begin position="30"/>
        <end position="121"/>
    </location>
</feature>
<evidence type="ECO:0000313" key="3">
    <source>
        <dbReference type="Proteomes" id="UP000247702"/>
    </source>
</evidence>
<dbReference type="PANTHER" id="PTHR35871:SF1">
    <property type="entry name" value="CXC1-LIKE CYSTEINE CLUSTER ASSOCIATED WITH KDZ TRANSPOSASES DOMAIN-CONTAINING PROTEIN"/>
    <property type="match status" value="1"/>
</dbReference>
<proteinExistence type="predicted"/>
<protein>
    <submittedName>
        <fullName evidence="2">Uncharacterized protein</fullName>
    </submittedName>
</protein>
<dbReference type="AlphaFoldDB" id="A0A2Z6RQT4"/>
<accession>A0A2Z6RQT4</accession>
<dbReference type="EMBL" id="BEXD01001503">
    <property type="protein sequence ID" value="GBB94418.1"/>
    <property type="molecule type" value="Genomic_DNA"/>
</dbReference>
<feature type="compositionally biased region" description="Basic and acidic residues" evidence="1">
    <location>
        <begin position="89"/>
        <end position="107"/>
    </location>
</feature>
<evidence type="ECO:0000313" key="2">
    <source>
        <dbReference type="EMBL" id="GBB94418.1"/>
    </source>
</evidence>
<feature type="compositionally biased region" description="Acidic residues" evidence="1">
    <location>
        <begin position="108"/>
        <end position="119"/>
    </location>
</feature>
<sequence>MKIAKAAGYGPSGTFTKAAKLSQPITNFFHKRQIEKVDDDEVDADEIGEDDNNELEDKDNEGELEDNDYIELENKNEEEELGDNDEEGLENKDKELRDYNNDELKDKDDDEGLEEDDDNTRDKTERKIDNFNTKLASLHSAKIVYDKGSYKVKQIRIWAKYWIEHGTLPKSLQGCHQKIKSIIDDKDVIERSLLFICEKERKTTLKEYQTFVEEVLFLQLGIDESKRSISIKTSCVWLKKLGLIPQLRKKGIYFDEQKNPVLLSNKKLHILITHDKCLFYANDDKLIVWAPIGEPHLRKKGQGKSIMVSDFLLEKDGRLKLNENKILLYPEIPVEARKFLRSGKNEEGWWTAKYLLD</sequence>
<reference evidence="2 3" key="1">
    <citation type="submission" date="2017-11" db="EMBL/GenBank/DDBJ databases">
        <title>The genome of Rhizophagus clarus HR1 reveals common genetic basis of auxotrophy among arbuscular mycorrhizal fungi.</title>
        <authorList>
            <person name="Kobayashi Y."/>
        </authorList>
    </citation>
    <scope>NUCLEOTIDE SEQUENCE [LARGE SCALE GENOMIC DNA]</scope>
    <source>
        <strain evidence="2 3">HR1</strain>
    </source>
</reference>
<organism evidence="2 3">
    <name type="scientific">Rhizophagus clarus</name>
    <dbReference type="NCBI Taxonomy" id="94130"/>
    <lineage>
        <taxon>Eukaryota</taxon>
        <taxon>Fungi</taxon>
        <taxon>Fungi incertae sedis</taxon>
        <taxon>Mucoromycota</taxon>
        <taxon>Glomeromycotina</taxon>
        <taxon>Glomeromycetes</taxon>
        <taxon>Glomerales</taxon>
        <taxon>Glomeraceae</taxon>
        <taxon>Rhizophagus</taxon>
    </lineage>
</organism>
<dbReference type="Proteomes" id="UP000247702">
    <property type="component" value="Unassembled WGS sequence"/>
</dbReference>
<name>A0A2Z6RQT4_9GLOM</name>
<keyword evidence="3" id="KW-1185">Reference proteome</keyword>
<gene>
    <name evidence="2" type="ORF">RclHR1_23500001</name>
</gene>
<comment type="caution">
    <text evidence="2">The sequence shown here is derived from an EMBL/GenBank/DDBJ whole genome shotgun (WGS) entry which is preliminary data.</text>
</comment>
<dbReference type="PANTHER" id="PTHR35871">
    <property type="entry name" value="EXPRESSED PROTEIN"/>
    <property type="match status" value="1"/>
</dbReference>
<evidence type="ECO:0000256" key="1">
    <source>
        <dbReference type="SAM" id="MobiDB-lite"/>
    </source>
</evidence>